<feature type="domain" description="ZW10 C-terminal helical" evidence="15">
    <location>
        <begin position="585"/>
        <end position="734"/>
    </location>
</feature>
<evidence type="ECO:0000256" key="1">
    <source>
        <dbReference type="ARBA" id="ARBA00004496"/>
    </source>
</evidence>
<dbReference type="PANTHER" id="PTHR12205:SF0">
    <property type="entry name" value="CENTROMERE_KINETOCHORE PROTEIN ZW10 HOMOLOG"/>
    <property type="match status" value="1"/>
</dbReference>
<dbReference type="GO" id="GO:0006888">
    <property type="term" value="P:endoplasmic reticulum to Golgi vesicle-mediated transport"/>
    <property type="evidence" value="ECO:0007669"/>
    <property type="project" value="TreeGrafter"/>
</dbReference>
<keyword evidence="5" id="KW-0963">Cytoplasm</keyword>
<dbReference type="AlphaFoldDB" id="A0A8X6FSB4"/>
<keyword evidence="17" id="KW-1185">Reference proteome</keyword>
<comment type="subcellular location">
    <subcellularLocation>
        <location evidence="2">Chromosome</location>
        <location evidence="2">Centromere</location>
        <location evidence="2">Kinetochore</location>
    </subcellularLocation>
    <subcellularLocation>
        <location evidence="1">Cytoplasm</location>
    </subcellularLocation>
</comment>
<dbReference type="GO" id="GO:0005634">
    <property type="term" value="C:nucleus"/>
    <property type="evidence" value="ECO:0007669"/>
    <property type="project" value="InterPro"/>
</dbReference>
<dbReference type="Gene3D" id="1.10.357.150">
    <property type="match status" value="1"/>
</dbReference>
<dbReference type="EMBL" id="BMAO01013271">
    <property type="protein sequence ID" value="GFQ87548.1"/>
    <property type="molecule type" value="Genomic_DNA"/>
</dbReference>
<evidence type="ECO:0000256" key="4">
    <source>
        <dbReference type="ARBA" id="ARBA00022454"/>
    </source>
</evidence>
<evidence type="ECO:0000256" key="3">
    <source>
        <dbReference type="ARBA" id="ARBA00006245"/>
    </source>
</evidence>
<dbReference type="InterPro" id="IPR009361">
    <property type="entry name" value="Zw10_N"/>
</dbReference>
<organism evidence="16 17">
    <name type="scientific">Trichonephila clavata</name>
    <name type="common">Joro spider</name>
    <name type="synonym">Nephila clavata</name>
    <dbReference type="NCBI Taxonomy" id="2740835"/>
    <lineage>
        <taxon>Eukaryota</taxon>
        <taxon>Metazoa</taxon>
        <taxon>Ecdysozoa</taxon>
        <taxon>Arthropoda</taxon>
        <taxon>Chelicerata</taxon>
        <taxon>Arachnida</taxon>
        <taxon>Araneae</taxon>
        <taxon>Araneomorphae</taxon>
        <taxon>Entelegynae</taxon>
        <taxon>Araneoidea</taxon>
        <taxon>Nephilidae</taxon>
        <taxon>Trichonephila</taxon>
    </lineage>
</organism>
<name>A0A8X6FSB4_TRICU</name>
<evidence type="ECO:0000256" key="5">
    <source>
        <dbReference type="ARBA" id="ARBA00022490"/>
    </source>
</evidence>
<evidence type="ECO:0000259" key="15">
    <source>
        <dbReference type="Pfam" id="PF22766"/>
    </source>
</evidence>
<dbReference type="GO" id="GO:1990423">
    <property type="term" value="C:RZZ complex"/>
    <property type="evidence" value="ECO:0007669"/>
    <property type="project" value="TreeGrafter"/>
</dbReference>
<keyword evidence="11" id="KW-0175">Coiled coil</keyword>
<evidence type="ECO:0000256" key="9">
    <source>
        <dbReference type="ARBA" id="ARBA00023306"/>
    </source>
</evidence>
<evidence type="ECO:0000259" key="13">
    <source>
        <dbReference type="Pfam" id="PF20665"/>
    </source>
</evidence>
<feature type="coiled-coil region" evidence="11">
    <location>
        <begin position="17"/>
        <end position="44"/>
    </location>
</feature>
<evidence type="ECO:0000256" key="6">
    <source>
        <dbReference type="ARBA" id="ARBA00022618"/>
    </source>
</evidence>
<comment type="caution">
    <text evidence="16">The sequence shown here is derived from an EMBL/GenBank/DDBJ whole genome shotgun (WGS) entry which is preliminary data.</text>
</comment>
<keyword evidence="4" id="KW-0158">Chromosome</keyword>
<evidence type="ECO:0000256" key="10">
    <source>
        <dbReference type="ARBA" id="ARBA00023328"/>
    </source>
</evidence>
<feature type="domain" description="Centromere/kinetochore protein zw10 N-terminal" evidence="12">
    <location>
        <begin position="27"/>
        <end position="105"/>
    </location>
</feature>
<dbReference type="PANTHER" id="PTHR12205">
    <property type="entry name" value="CENTROMERE/KINETOCHORE PROTEIN ZW10"/>
    <property type="match status" value="1"/>
</dbReference>
<dbReference type="Pfam" id="PF20665">
    <property type="entry name" value="Zw10_middle"/>
    <property type="match status" value="1"/>
</dbReference>
<dbReference type="InterPro" id="IPR055148">
    <property type="entry name" value="ZW10_C_2"/>
</dbReference>
<feature type="domain" description="Centromere/kinetochore protein zw10 middle" evidence="13">
    <location>
        <begin position="190"/>
        <end position="394"/>
    </location>
</feature>
<dbReference type="InterPro" id="IPR048344">
    <property type="entry name" value="Zw10_middle"/>
</dbReference>
<keyword evidence="6" id="KW-0132">Cell division</keyword>
<dbReference type="Pfam" id="PF06248">
    <property type="entry name" value="Zw10_N"/>
    <property type="match status" value="1"/>
</dbReference>
<comment type="similarity">
    <text evidence="3">Belongs to the ZW10 family.</text>
</comment>
<dbReference type="InterPro" id="IPR046362">
    <property type="entry name" value="Zw10/DSL1_C_sf"/>
</dbReference>
<proteinExistence type="inferred from homology"/>
<evidence type="ECO:0000256" key="11">
    <source>
        <dbReference type="SAM" id="Coils"/>
    </source>
</evidence>
<reference evidence="16" key="1">
    <citation type="submission" date="2020-07" db="EMBL/GenBank/DDBJ databases">
        <title>Multicomponent nature underlies the extraordinary mechanical properties of spider dragline silk.</title>
        <authorList>
            <person name="Kono N."/>
            <person name="Nakamura H."/>
            <person name="Mori M."/>
            <person name="Yoshida Y."/>
            <person name="Ohtoshi R."/>
            <person name="Malay A.D."/>
            <person name="Moran D.A.P."/>
            <person name="Tomita M."/>
            <person name="Numata K."/>
            <person name="Arakawa K."/>
        </authorList>
    </citation>
    <scope>NUCLEOTIDE SEQUENCE</scope>
</reference>
<gene>
    <name evidence="16" type="primary">ZW10</name>
    <name evidence="16" type="ORF">TNCT_500311</name>
</gene>
<keyword evidence="10" id="KW-0137">Centromere</keyword>
<accession>A0A8X6FSB4</accession>
<evidence type="ECO:0000259" key="12">
    <source>
        <dbReference type="Pfam" id="PF06248"/>
    </source>
</evidence>
<dbReference type="Proteomes" id="UP000887116">
    <property type="component" value="Unassembled WGS sequence"/>
</dbReference>
<evidence type="ECO:0008006" key="18">
    <source>
        <dbReference type="Google" id="ProtNLM"/>
    </source>
</evidence>
<keyword evidence="9" id="KW-0131">Cell cycle</keyword>
<dbReference type="Pfam" id="PF22766">
    <property type="entry name" value="ZW10_C2"/>
    <property type="match status" value="1"/>
</dbReference>
<dbReference type="GO" id="GO:0051301">
    <property type="term" value="P:cell division"/>
    <property type="evidence" value="ECO:0007669"/>
    <property type="project" value="UniProtKB-KW"/>
</dbReference>
<dbReference type="OrthoDB" id="534815at2759"/>
<evidence type="ECO:0000256" key="8">
    <source>
        <dbReference type="ARBA" id="ARBA00022838"/>
    </source>
</evidence>
<evidence type="ECO:0000313" key="16">
    <source>
        <dbReference type="EMBL" id="GFQ87548.1"/>
    </source>
</evidence>
<protein>
    <recommendedName>
        <fullName evidence="18">Centromere/kinetochore protein zw10 homolog</fullName>
    </recommendedName>
</protein>
<dbReference type="InterPro" id="IPR048343">
    <property type="entry name" value="ZW10_C"/>
</dbReference>
<keyword evidence="8" id="KW-0995">Kinetochore</keyword>
<evidence type="ECO:0000313" key="17">
    <source>
        <dbReference type="Proteomes" id="UP000887116"/>
    </source>
</evidence>
<evidence type="ECO:0000256" key="7">
    <source>
        <dbReference type="ARBA" id="ARBA00022776"/>
    </source>
</evidence>
<evidence type="ECO:0000259" key="14">
    <source>
        <dbReference type="Pfam" id="PF20666"/>
    </source>
</evidence>
<dbReference type="GO" id="GO:0007094">
    <property type="term" value="P:mitotic spindle assembly checkpoint signaling"/>
    <property type="evidence" value="ECO:0007669"/>
    <property type="project" value="TreeGrafter"/>
</dbReference>
<dbReference type="Pfam" id="PF20666">
    <property type="entry name" value="ZW10_C"/>
    <property type="match status" value="1"/>
</dbReference>
<sequence>MSSIVADVLQGTGKLVKENIVLKVSDLKRKLEDIKLEVQESLKSRYIDFYPQYVKLDKLIDDINGVTSEYEVLHTQIEKEIKPLMLSSVVEFSDIVEDLKKIRKLKTVGLSLCLLHQHLEDAKRSFSQCTYLNSVICLLHFESVLKDIDAENQKNIAIISALRTEFIITKEDVIYGLETLWREKITITSSLEEKDKNIKIKFNKTLSGEDDGDILLALKLLKQLKPMLKEFGKQFLNLICETILSKTVKIKKSEESSALKLYIINEHNPEPSEAFEVLKTIFMFLQEKFFYLSITSKEEENPQTLMHEFGVVINEEFCSLVIERCLKVAIPKQSKQLETFRKEILAAEEFCKFLQDLEFISSSGNKLLNFIHEVDTLPVNKMALDLMSRARSLMQKSLHQTISVGTESPLTSNALIPNSLNEMTSTQNGLSGATFSFPKCQISESVRDLMCLLLDVKDEAKNIDSMHAPRLYYVARNICELYCCVVPTYHKKEIENIPQQTAIYHNNCMYLAHRLCTLGSLYQSDLQPQIPMTFTDLVPEIRKLGIETFLAQMRHQKQQLLQLLQDQQVYGSILIDDGAVNKAEKAIRQCLCQLQLLKKVWSDVLPIEVYFKAIGTLFNTCLEEIILRISSMEDIAAEAAAQLDSIFAILLKQGPDLFKVTAIDKSNSVHFYVKRWFKFQELQLILSASMREIVDRWASSKGPLAAHFTAGEVKHLIRALFQNTERRAAALAKIR</sequence>
<dbReference type="GO" id="GO:0005737">
    <property type="term" value="C:cytoplasm"/>
    <property type="evidence" value="ECO:0007669"/>
    <property type="project" value="UniProtKB-SubCell"/>
</dbReference>
<feature type="domain" description="Centromere/kinetochore protein zw10 C-terminal" evidence="14">
    <location>
        <begin position="435"/>
        <end position="561"/>
    </location>
</feature>
<keyword evidence="7" id="KW-0498">Mitosis</keyword>
<evidence type="ECO:0000256" key="2">
    <source>
        <dbReference type="ARBA" id="ARBA00004629"/>
    </source>
</evidence>